<dbReference type="EMBL" id="CP155620">
    <property type="protein sequence ID" value="XBJ29124.1"/>
    <property type="molecule type" value="Genomic_DNA"/>
</dbReference>
<sequence>MEKFVERLIKEDGKFEQDANNGLSNINIFEALGVEEKENYHSKFIAYLIDVNKGHYQKNFAKEFLEKLSKSLANTKFENLNIGDIKSVETESCIKDNRRVDILITLSDKRYIIIENKIYAKDQKNQLKDYISFVRKNIKNIEDCYKNILTIYLHQDEYTSPSDYSLGSFIIRENWIKDKNENNICHYLKIDYIWIKEWIDECIKTYEEKLTKDQKFVLDIQNIIFTLNQYRNILQWYITNEYIQRDDVLKFIFQDNVKMQNLKNVMVLYRYNKNKSELKNLNEQDYKKAKVIIQHKWNSICEYIIEEFFDNFEYMEIKIGDITFIGNKIEENRVNHGVFMFYPKSYKDESLYPCIYLYFKKSYYNTVGLTFEISNDNDEDIENEKYQECLKLFKDIKEENVRKYQNHYYCDKLINNEKLEGEYAFIYWLIESQNFTKDFIKILNDFFNKNLIQQAYKDIDDILNSKI</sequence>
<dbReference type="AlphaFoldDB" id="A0AAU7E6J9"/>
<accession>A0AAU7E6J9</accession>
<gene>
    <name evidence="1" type="ORF">AAH949_08575</name>
</gene>
<evidence type="ECO:0000313" key="1">
    <source>
        <dbReference type="EMBL" id="XBJ29124.1"/>
    </source>
</evidence>
<reference evidence="1" key="1">
    <citation type="submission" date="2024-05" db="EMBL/GenBank/DDBJ databases">
        <title>Campylobacter coli isolated from environmental waters in Slovenia.</title>
        <authorList>
            <person name="Zautner A.E."/>
            <person name="Bunk B."/>
            <person name="Riedel T."/>
            <person name="Sproeer C."/>
        </authorList>
    </citation>
    <scope>NUCLEOTIDE SEQUENCE</scope>
    <source>
        <strain evidence="1">CCS1377</strain>
    </source>
</reference>
<name>A0AAU7E6J9_9BACT</name>
<organism evidence="1">
    <name type="scientific">Campylobacter sp. CCS1377</name>
    <dbReference type="NCBI Taxonomy" id="3158229"/>
    <lineage>
        <taxon>Bacteria</taxon>
        <taxon>Pseudomonadati</taxon>
        <taxon>Campylobacterota</taxon>
        <taxon>Epsilonproteobacteria</taxon>
        <taxon>Campylobacterales</taxon>
        <taxon>Campylobacteraceae</taxon>
        <taxon>Campylobacter</taxon>
    </lineage>
</organism>
<proteinExistence type="predicted"/>
<dbReference type="Pfam" id="PF14281">
    <property type="entry name" value="PDDEXK_4"/>
    <property type="match status" value="1"/>
</dbReference>
<dbReference type="InterPro" id="IPR029470">
    <property type="entry name" value="PDDEXK_4"/>
</dbReference>
<protein>
    <submittedName>
        <fullName evidence="1">PD-(D/E)XK nuclease family protein</fullName>
    </submittedName>
</protein>
<dbReference type="RefSeq" id="WP_348518517.1">
    <property type="nucleotide sequence ID" value="NZ_CP155620.1"/>
</dbReference>